<dbReference type="EMBL" id="CM042048">
    <property type="protein sequence ID" value="KAI3758403.1"/>
    <property type="molecule type" value="Genomic_DNA"/>
</dbReference>
<organism evidence="1 2">
    <name type="scientific">Arctium lappa</name>
    <name type="common">Greater burdock</name>
    <name type="synonym">Lappa major</name>
    <dbReference type="NCBI Taxonomy" id="4217"/>
    <lineage>
        <taxon>Eukaryota</taxon>
        <taxon>Viridiplantae</taxon>
        <taxon>Streptophyta</taxon>
        <taxon>Embryophyta</taxon>
        <taxon>Tracheophyta</taxon>
        <taxon>Spermatophyta</taxon>
        <taxon>Magnoliopsida</taxon>
        <taxon>eudicotyledons</taxon>
        <taxon>Gunneridae</taxon>
        <taxon>Pentapetalae</taxon>
        <taxon>asterids</taxon>
        <taxon>campanulids</taxon>
        <taxon>Asterales</taxon>
        <taxon>Asteraceae</taxon>
        <taxon>Carduoideae</taxon>
        <taxon>Cardueae</taxon>
        <taxon>Arctiinae</taxon>
        <taxon>Arctium</taxon>
    </lineage>
</organism>
<gene>
    <name evidence="1" type="ORF">L6452_05964</name>
</gene>
<sequence>MGEHSGVPEANFSSLIGSWILSGDFICDVHPNISCCDGEYTSCCKTTGDVANTTTYGNIVGRKGSVNRDVPLVVSINP</sequence>
<proteinExistence type="predicted"/>
<accession>A0ACB9EIJ2</accession>
<evidence type="ECO:0000313" key="1">
    <source>
        <dbReference type="EMBL" id="KAI3758403.1"/>
    </source>
</evidence>
<keyword evidence="2" id="KW-1185">Reference proteome</keyword>
<reference evidence="1 2" key="2">
    <citation type="journal article" date="2022" name="Mol. Ecol. Resour.">
        <title>The genomes of chicory, endive, great burdock and yacon provide insights into Asteraceae paleo-polyploidization history and plant inulin production.</title>
        <authorList>
            <person name="Fan W."/>
            <person name="Wang S."/>
            <person name="Wang H."/>
            <person name="Wang A."/>
            <person name="Jiang F."/>
            <person name="Liu H."/>
            <person name="Zhao H."/>
            <person name="Xu D."/>
            <person name="Zhang Y."/>
        </authorList>
    </citation>
    <scope>NUCLEOTIDE SEQUENCE [LARGE SCALE GENOMIC DNA]</scope>
    <source>
        <strain evidence="2">cv. Niubang</strain>
    </source>
</reference>
<protein>
    <submittedName>
        <fullName evidence="1">Uncharacterized protein</fullName>
    </submittedName>
</protein>
<reference evidence="2" key="1">
    <citation type="journal article" date="2022" name="Mol. Ecol. Resour.">
        <title>The genomes of chicory, endive, great burdock and yacon provide insights into Asteraceae palaeo-polyploidization history and plant inulin production.</title>
        <authorList>
            <person name="Fan W."/>
            <person name="Wang S."/>
            <person name="Wang H."/>
            <person name="Wang A."/>
            <person name="Jiang F."/>
            <person name="Liu H."/>
            <person name="Zhao H."/>
            <person name="Xu D."/>
            <person name="Zhang Y."/>
        </authorList>
    </citation>
    <scope>NUCLEOTIDE SEQUENCE [LARGE SCALE GENOMIC DNA]</scope>
    <source>
        <strain evidence="2">cv. Niubang</strain>
    </source>
</reference>
<dbReference type="Proteomes" id="UP001055879">
    <property type="component" value="Linkage Group LG02"/>
</dbReference>
<evidence type="ECO:0000313" key="2">
    <source>
        <dbReference type="Proteomes" id="UP001055879"/>
    </source>
</evidence>
<name>A0ACB9EIJ2_ARCLA</name>
<comment type="caution">
    <text evidence="1">The sequence shown here is derived from an EMBL/GenBank/DDBJ whole genome shotgun (WGS) entry which is preliminary data.</text>
</comment>